<evidence type="ECO:0000259" key="5">
    <source>
        <dbReference type="SMART" id="SM00827"/>
    </source>
</evidence>
<comment type="catalytic activity">
    <reaction evidence="4">
        <text>holo-[ACP] + malonyl-CoA = malonyl-[ACP] + CoA</text>
        <dbReference type="Rhea" id="RHEA:41792"/>
        <dbReference type="Rhea" id="RHEA-COMP:9623"/>
        <dbReference type="Rhea" id="RHEA-COMP:9685"/>
        <dbReference type="ChEBI" id="CHEBI:57287"/>
        <dbReference type="ChEBI" id="CHEBI:57384"/>
        <dbReference type="ChEBI" id="CHEBI:64479"/>
        <dbReference type="ChEBI" id="CHEBI:78449"/>
        <dbReference type="EC" id="2.3.1.39"/>
    </reaction>
</comment>
<evidence type="ECO:0000313" key="6">
    <source>
        <dbReference type="EMBL" id="WUP77863.1"/>
    </source>
</evidence>
<evidence type="ECO:0000256" key="4">
    <source>
        <dbReference type="ARBA" id="ARBA00048462"/>
    </source>
</evidence>
<dbReference type="InterPro" id="IPR050858">
    <property type="entry name" value="Mal-CoA-ACP_Trans/PKS_FabD"/>
</dbReference>
<evidence type="ECO:0000313" key="7">
    <source>
        <dbReference type="Proteomes" id="UP001432011"/>
    </source>
</evidence>
<dbReference type="EMBL" id="CP108085">
    <property type="protein sequence ID" value="WUP77863.1"/>
    <property type="molecule type" value="Genomic_DNA"/>
</dbReference>
<evidence type="ECO:0000256" key="3">
    <source>
        <dbReference type="ARBA" id="ARBA00023315"/>
    </source>
</evidence>
<dbReference type="GO" id="GO:0004314">
    <property type="term" value="F:[acyl-carrier-protein] S-malonyltransferase activity"/>
    <property type="evidence" value="ECO:0007669"/>
    <property type="project" value="UniProtKB-EC"/>
</dbReference>
<reference evidence="6" key="1">
    <citation type="submission" date="2022-10" db="EMBL/GenBank/DDBJ databases">
        <title>The complete genomes of actinobacterial strains from the NBC collection.</title>
        <authorList>
            <person name="Joergensen T.S."/>
            <person name="Alvarez Arevalo M."/>
            <person name="Sterndorff E.B."/>
            <person name="Faurdal D."/>
            <person name="Vuksanovic O."/>
            <person name="Mourched A.-S."/>
            <person name="Charusanti P."/>
            <person name="Shaw S."/>
            <person name="Blin K."/>
            <person name="Weber T."/>
        </authorList>
    </citation>
    <scope>NUCLEOTIDE SEQUENCE</scope>
    <source>
        <strain evidence="6">NBC_00254</strain>
    </source>
</reference>
<dbReference type="Pfam" id="PF00698">
    <property type="entry name" value="Acyl_transf_1"/>
    <property type="match status" value="1"/>
</dbReference>
<organism evidence="6 7">
    <name type="scientific">Microbispora hainanensis</name>
    <dbReference type="NCBI Taxonomy" id="568844"/>
    <lineage>
        <taxon>Bacteria</taxon>
        <taxon>Bacillati</taxon>
        <taxon>Actinomycetota</taxon>
        <taxon>Actinomycetes</taxon>
        <taxon>Streptosporangiales</taxon>
        <taxon>Streptosporangiaceae</taxon>
        <taxon>Microbispora</taxon>
    </lineage>
</organism>
<dbReference type="Gene3D" id="3.40.366.10">
    <property type="entry name" value="Malonyl-Coenzyme A Acyl Carrier Protein, domain 2"/>
    <property type="match status" value="1"/>
</dbReference>
<dbReference type="Gene3D" id="3.30.70.250">
    <property type="entry name" value="Malonyl-CoA ACP transacylase, ACP-binding"/>
    <property type="match status" value="1"/>
</dbReference>
<dbReference type="InterPro" id="IPR014043">
    <property type="entry name" value="Acyl_transferase_dom"/>
</dbReference>
<proteinExistence type="predicted"/>
<dbReference type="NCBIfam" id="TIGR00128">
    <property type="entry name" value="fabD"/>
    <property type="match status" value="1"/>
</dbReference>
<keyword evidence="2 6" id="KW-0808">Transferase</keyword>
<dbReference type="SMART" id="SM00827">
    <property type="entry name" value="PKS_AT"/>
    <property type="match status" value="1"/>
</dbReference>
<dbReference type="PANTHER" id="PTHR42681:SF1">
    <property type="entry name" value="MALONYL-COA-ACYL CARRIER PROTEIN TRANSACYLASE, MITOCHONDRIAL"/>
    <property type="match status" value="1"/>
</dbReference>
<sequence length="635" mass="66797">MSVAWIFPGQGAQRQGMGAGLLDRYPDMVARADEIIGVSLRRLCAGDEERLQHDTRYVQPALFAVAALAHRAALEEGPAPAYLAGHSLGELAALHAAGCFDFETGLRIVRRRGELMARARGGGMLAVVGMPIERLREVLAEEGATDVDLANHNSPDQVVLSGPEDSVRALAAVLRGAGAGKCVLLNVSIAAHSRYMAFPAAAFADYLGTVDFAPPRVPVISNVTARPHRPETLPDLLARQVRSPVRWWDTMVYLAERGVRDVREIGPGQVLTKLWRKAEKHLIPSASDSAGPAGGVSIGRAPGGEPYRVRTERLGAATFRRDYGTRLACAALENASAAGSADEVTRTARRGVLAFLGVDGLPAGDVERAVQRLRRDLGPAAPYGVALDGRRVAGGDEVDQGRVGLFLRYGVRFLHVTLGHLTQAPPELVRFRFAGAYRDAAGLPVAPNRLVVRVAAPDLVERLMRPPAEPLLAELSARGALTPAEVEVARGLPVSEDVCLDCLSDNPGLEVRLPEALRRRDEAVAACGHHIRVGVVCATPEAVAAAFVLGADFVVAAPGGADGRASARSPFLAVGGQAEAAHVGTAHVGTAHVGTAHVGTAHVQAARLMEAAADLLGRRLTTLVLPGARPVPAGT</sequence>
<dbReference type="InterPro" id="IPR016035">
    <property type="entry name" value="Acyl_Trfase/lysoPLipase"/>
</dbReference>
<accession>A0ABZ1SXY8</accession>
<feature type="domain" description="Malonyl-CoA:ACP transacylase (MAT)" evidence="5">
    <location>
        <begin position="6"/>
        <end position="323"/>
    </location>
</feature>
<gene>
    <name evidence="6" type="primary">fabD</name>
    <name evidence="6" type="ORF">OG913_12925</name>
</gene>
<dbReference type="InterPro" id="IPR004410">
    <property type="entry name" value="Malonyl_CoA-ACP_transAc_FabD"/>
</dbReference>
<protein>
    <recommendedName>
        <fullName evidence="1">[acyl-carrier-protein] S-malonyltransferase</fullName>
        <ecNumber evidence="1">2.3.1.39</ecNumber>
    </recommendedName>
</protein>
<dbReference type="SUPFAM" id="SSF55048">
    <property type="entry name" value="Probable ACP-binding domain of malonyl-CoA ACP transacylase"/>
    <property type="match status" value="1"/>
</dbReference>
<dbReference type="InterPro" id="IPR016036">
    <property type="entry name" value="Malonyl_transacylase_ACP-bd"/>
</dbReference>
<dbReference type="PANTHER" id="PTHR42681">
    <property type="entry name" value="MALONYL-COA-ACYL CARRIER PROTEIN TRANSACYLASE, MITOCHONDRIAL"/>
    <property type="match status" value="1"/>
</dbReference>
<keyword evidence="3 6" id="KW-0012">Acyltransferase</keyword>
<evidence type="ECO:0000256" key="2">
    <source>
        <dbReference type="ARBA" id="ARBA00022679"/>
    </source>
</evidence>
<dbReference type="InterPro" id="IPR001227">
    <property type="entry name" value="Ac_transferase_dom_sf"/>
</dbReference>
<name>A0ABZ1SXY8_9ACTN</name>
<dbReference type="EC" id="2.3.1.39" evidence="1"/>
<evidence type="ECO:0000256" key="1">
    <source>
        <dbReference type="ARBA" id="ARBA00013258"/>
    </source>
</evidence>
<dbReference type="Proteomes" id="UP001432011">
    <property type="component" value="Chromosome"/>
</dbReference>
<dbReference type="SUPFAM" id="SSF51412">
    <property type="entry name" value="Inosine monophosphate dehydrogenase (IMPDH)"/>
    <property type="match status" value="1"/>
</dbReference>
<dbReference type="RefSeq" id="WP_328710406.1">
    <property type="nucleotide sequence ID" value="NZ_CP108085.1"/>
</dbReference>
<keyword evidence="7" id="KW-1185">Reference proteome</keyword>
<dbReference type="SUPFAM" id="SSF52151">
    <property type="entry name" value="FabD/lysophospholipase-like"/>
    <property type="match status" value="1"/>
</dbReference>